<evidence type="ECO:0000313" key="6">
    <source>
        <dbReference type="Proteomes" id="UP000192095"/>
    </source>
</evidence>
<dbReference type="EMBL" id="CP015897">
    <property type="protein sequence ID" value="ARD98919.1"/>
    <property type="molecule type" value="Genomic_DNA"/>
</dbReference>
<dbReference type="EMBL" id="CP015902">
    <property type="protein sequence ID" value="ARE20782.1"/>
    <property type="molecule type" value="Genomic_DNA"/>
</dbReference>
<reference evidence="4 5" key="1">
    <citation type="journal article" date="2017" name="BMC Genomics">
        <title>Comparative and functional genomics of the Lactococcus lactis taxon; insights into evolution and niche adaptation.</title>
        <authorList>
            <person name="Kelleher P."/>
            <person name="Bottacini F."/>
            <person name="Mahony J."/>
            <person name="Kilcawley K.N."/>
            <person name="van Sinderen D."/>
        </authorList>
    </citation>
    <scope>NUCLEOTIDE SEQUENCE [LARGE SCALE GENOMIC DNA]</scope>
    <source>
        <strain evidence="1 5">275</strain>
        <strain evidence="3 6">UC06</strain>
        <strain evidence="2 4">UC11</strain>
    </source>
</reference>
<proteinExistence type="predicted"/>
<protein>
    <submittedName>
        <fullName evidence="1">Uncharacterized protein</fullName>
    </submittedName>
</protein>
<gene>
    <name evidence="1" type="ORF">LL275_1289</name>
    <name evidence="3" type="ORF">LLUC06_1237</name>
    <name evidence="2" type="ORF">LLUC11_1083</name>
</gene>
<sequence>MDLLMLGGLVVSFLLILALIAWCDKQIKEI</sequence>
<organism evidence="1 5">
    <name type="scientific">Lactococcus lactis subsp. lactis</name>
    <name type="common">Streptococcus lactis</name>
    <dbReference type="NCBI Taxonomy" id="1360"/>
    <lineage>
        <taxon>Bacteria</taxon>
        <taxon>Bacillati</taxon>
        <taxon>Bacillota</taxon>
        <taxon>Bacilli</taxon>
        <taxon>Lactobacillales</taxon>
        <taxon>Streptococcaceae</taxon>
        <taxon>Lactococcus</taxon>
    </lineage>
</organism>
<accession>A0A1V0NG95</accession>
<evidence type="ECO:0000313" key="2">
    <source>
        <dbReference type="EMBL" id="ARE13416.1"/>
    </source>
</evidence>
<evidence type="ECO:0000313" key="4">
    <source>
        <dbReference type="Proteomes" id="UP000192067"/>
    </source>
</evidence>
<dbReference type="EMBL" id="CP015904">
    <property type="protein sequence ID" value="ARE13416.1"/>
    <property type="molecule type" value="Genomic_DNA"/>
</dbReference>
<dbReference type="Proteomes" id="UP000192067">
    <property type="component" value="Chromosome"/>
</dbReference>
<name>A0A1V0NG95_LACLL</name>
<dbReference type="Proteomes" id="UP000192095">
    <property type="component" value="Chromosome"/>
</dbReference>
<evidence type="ECO:0000313" key="3">
    <source>
        <dbReference type="EMBL" id="ARE20782.1"/>
    </source>
</evidence>
<evidence type="ECO:0000313" key="1">
    <source>
        <dbReference type="EMBL" id="ARD98919.1"/>
    </source>
</evidence>
<dbReference type="AlphaFoldDB" id="A0A1V0NG95"/>
<evidence type="ECO:0000313" key="5">
    <source>
        <dbReference type="Proteomes" id="UP000192085"/>
    </source>
</evidence>
<dbReference type="Proteomes" id="UP000192085">
    <property type="component" value="Chromosome"/>
</dbReference>